<dbReference type="eggNOG" id="KOG2926">
    <property type="taxonomic scope" value="Eukaryota"/>
</dbReference>
<evidence type="ECO:0000313" key="2">
    <source>
        <dbReference type="EMBL" id="OWR50808.1"/>
    </source>
</evidence>
<protein>
    <submittedName>
        <fullName evidence="2">Malonyl CoA-acyl carrier protein transacylase</fullName>
    </submittedName>
</protein>
<comment type="caution">
    <text evidence="2">The sequence shown here is derived from an EMBL/GenBank/DDBJ whole genome shotgun (WGS) entry which is preliminary data.</text>
</comment>
<dbReference type="PANTHER" id="PTHR47170:SF2">
    <property type="entry name" value="MALONYL-COA:ACP TRANSACYLASE (MAT) DOMAIN-CONTAINING PROTEIN"/>
    <property type="match status" value="1"/>
</dbReference>
<dbReference type="AlphaFoldDB" id="A0A212FAR0"/>
<dbReference type="SUPFAM" id="SSF52151">
    <property type="entry name" value="FabD/lysophospholipase-like"/>
    <property type="match status" value="1"/>
</dbReference>
<dbReference type="Proteomes" id="UP000007151">
    <property type="component" value="Unassembled WGS sequence"/>
</dbReference>
<reference evidence="2 3" key="1">
    <citation type="journal article" date="2011" name="Cell">
        <title>The monarch butterfly genome yields insights into long-distance migration.</title>
        <authorList>
            <person name="Zhan S."/>
            <person name="Merlin C."/>
            <person name="Boore J.L."/>
            <person name="Reppert S.M."/>
        </authorList>
    </citation>
    <scope>NUCLEOTIDE SEQUENCE [LARGE SCALE GENOMIC DNA]</scope>
    <source>
        <strain evidence="2">F-2</strain>
    </source>
</reference>
<dbReference type="Gene3D" id="3.30.70.250">
    <property type="entry name" value="Malonyl-CoA ACP transacylase, ACP-binding"/>
    <property type="match status" value="1"/>
</dbReference>
<dbReference type="SMART" id="SM00827">
    <property type="entry name" value="PKS_AT"/>
    <property type="match status" value="1"/>
</dbReference>
<dbReference type="Pfam" id="PF00698">
    <property type="entry name" value="Acyl_transf_1"/>
    <property type="match status" value="1"/>
</dbReference>
<dbReference type="KEGG" id="dpl:KGM_210607"/>
<sequence>MGRNLQEVPAAKELYELASSIVGWDVGRVCREGPAEELDRRCQTAVVVTALGALEMARDTRPAAVERARAAAGFSLGEITALVFADALSFESALRLVELRTAAMEAAARERTGGMLTVWLAPDAKVKELLARARDRARSPDLPEPVCLIANYLFPGCKVLAGDEQALKFVEAEGRKWGVKRSARVRVSGAFHSPLMARAEEAVREAVNMCSVREPRLPVTSCVDARAARSVAGVKRRLVRLTTSPVRWEQVLHVLYARPPDTPQPLTLALGPGGALRSTLKLVNARAWDSSIQIDV</sequence>
<organism evidence="2 3">
    <name type="scientific">Danaus plexippus plexippus</name>
    <dbReference type="NCBI Taxonomy" id="278856"/>
    <lineage>
        <taxon>Eukaryota</taxon>
        <taxon>Metazoa</taxon>
        <taxon>Ecdysozoa</taxon>
        <taxon>Arthropoda</taxon>
        <taxon>Hexapoda</taxon>
        <taxon>Insecta</taxon>
        <taxon>Pterygota</taxon>
        <taxon>Neoptera</taxon>
        <taxon>Endopterygota</taxon>
        <taxon>Lepidoptera</taxon>
        <taxon>Glossata</taxon>
        <taxon>Ditrysia</taxon>
        <taxon>Papilionoidea</taxon>
        <taxon>Nymphalidae</taxon>
        <taxon>Danainae</taxon>
        <taxon>Danaini</taxon>
        <taxon>Danaina</taxon>
        <taxon>Danaus</taxon>
        <taxon>Danaus</taxon>
    </lineage>
</organism>
<dbReference type="InterPro" id="IPR001227">
    <property type="entry name" value="Ac_transferase_dom_sf"/>
</dbReference>
<dbReference type="Gene3D" id="3.40.366.10">
    <property type="entry name" value="Malonyl-Coenzyme A Acyl Carrier Protein, domain 2"/>
    <property type="match status" value="1"/>
</dbReference>
<dbReference type="InterPro" id="IPR014043">
    <property type="entry name" value="Acyl_transferase_dom"/>
</dbReference>
<dbReference type="PANTHER" id="PTHR47170">
    <property type="entry name" value="MALONYL-COA ACP TRANSACYLASE, ACP-BINDING"/>
    <property type="match status" value="1"/>
</dbReference>
<dbReference type="STRING" id="278856.A0A212FAR0"/>
<feature type="domain" description="Malonyl-CoA:ACP transacylase (MAT)" evidence="1">
    <location>
        <begin position="1"/>
        <end position="296"/>
    </location>
</feature>
<gene>
    <name evidence="2" type="ORF">KGM_210607</name>
</gene>
<dbReference type="EMBL" id="AGBW02009439">
    <property type="protein sequence ID" value="OWR50808.1"/>
    <property type="molecule type" value="Genomic_DNA"/>
</dbReference>
<dbReference type="GO" id="GO:0016740">
    <property type="term" value="F:transferase activity"/>
    <property type="evidence" value="ECO:0007669"/>
    <property type="project" value="InterPro"/>
</dbReference>
<evidence type="ECO:0000313" key="3">
    <source>
        <dbReference type="Proteomes" id="UP000007151"/>
    </source>
</evidence>
<name>A0A212FAR0_DANPL</name>
<dbReference type="InterPro" id="IPR016035">
    <property type="entry name" value="Acyl_Trfase/lysoPLipase"/>
</dbReference>
<dbReference type="InterPro" id="IPR016036">
    <property type="entry name" value="Malonyl_transacylase_ACP-bd"/>
</dbReference>
<dbReference type="UniPathway" id="UPA00094"/>
<dbReference type="GO" id="GO:0006633">
    <property type="term" value="P:fatty acid biosynthetic process"/>
    <property type="evidence" value="ECO:0007669"/>
    <property type="project" value="UniProtKB-UniPathway"/>
</dbReference>
<evidence type="ECO:0000259" key="1">
    <source>
        <dbReference type="SMART" id="SM00827"/>
    </source>
</evidence>
<dbReference type="FunCoup" id="A0A212FAR0">
    <property type="interactions" value="1341"/>
</dbReference>
<proteinExistence type="predicted"/>
<accession>A0A212FAR0</accession>
<dbReference type="InterPro" id="IPR052760">
    <property type="entry name" value="Mitochondrial_malonyltrans"/>
</dbReference>
<dbReference type="InParanoid" id="A0A212FAR0"/>
<keyword evidence="3" id="KW-1185">Reference proteome</keyword>
<dbReference type="SUPFAM" id="SSF55048">
    <property type="entry name" value="Probable ACP-binding domain of malonyl-CoA ACP transacylase"/>
    <property type="match status" value="1"/>
</dbReference>